<sequence>MTREFNLRRDVPAPQKMNLSSSTTLRTNCCTDDKKTEPHPPQSKQGRGAFSARLHPERETRAGWIKHTASWSLEEGRVDERVPPQRKQRKSTGRRRRRTGVESGRPQRSEVRRVTDVTSGSSR</sequence>
<accession>A0A9N7VTA2</accession>
<dbReference type="EMBL" id="CADEAL010004193">
    <property type="protein sequence ID" value="CAB1453956.1"/>
    <property type="molecule type" value="Genomic_DNA"/>
</dbReference>
<evidence type="ECO:0000256" key="1">
    <source>
        <dbReference type="SAM" id="MobiDB-lite"/>
    </source>
</evidence>
<dbReference type="AlphaFoldDB" id="A0A9N7VTA2"/>
<feature type="compositionally biased region" description="Basic residues" evidence="1">
    <location>
        <begin position="84"/>
        <end position="98"/>
    </location>
</feature>
<evidence type="ECO:0000313" key="2">
    <source>
        <dbReference type="EMBL" id="CAB1453956.1"/>
    </source>
</evidence>
<keyword evidence="3" id="KW-1185">Reference proteome</keyword>
<feature type="compositionally biased region" description="Basic and acidic residues" evidence="1">
    <location>
        <begin position="1"/>
        <end position="11"/>
    </location>
</feature>
<comment type="caution">
    <text evidence="2">The sequence shown here is derived from an EMBL/GenBank/DDBJ whole genome shotgun (WGS) entry which is preliminary data.</text>
</comment>
<feature type="compositionally biased region" description="Basic and acidic residues" evidence="1">
    <location>
        <begin position="105"/>
        <end position="115"/>
    </location>
</feature>
<name>A0A9N7VTA2_PLEPL</name>
<dbReference type="Proteomes" id="UP001153269">
    <property type="component" value="Unassembled WGS sequence"/>
</dbReference>
<proteinExistence type="predicted"/>
<gene>
    <name evidence="2" type="ORF">PLEPLA_LOCUS41716</name>
</gene>
<feature type="compositionally biased region" description="Basic and acidic residues" evidence="1">
    <location>
        <begin position="74"/>
        <end position="83"/>
    </location>
</feature>
<reference evidence="2" key="1">
    <citation type="submission" date="2020-03" db="EMBL/GenBank/DDBJ databases">
        <authorList>
            <person name="Weist P."/>
        </authorList>
    </citation>
    <scope>NUCLEOTIDE SEQUENCE</scope>
</reference>
<evidence type="ECO:0000313" key="3">
    <source>
        <dbReference type="Proteomes" id="UP001153269"/>
    </source>
</evidence>
<feature type="region of interest" description="Disordered" evidence="1">
    <location>
        <begin position="1"/>
        <end position="123"/>
    </location>
</feature>
<protein>
    <submittedName>
        <fullName evidence="2">Uncharacterized protein</fullName>
    </submittedName>
</protein>
<organism evidence="2 3">
    <name type="scientific">Pleuronectes platessa</name>
    <name type="common">European plaice</name>
    <dbReference type="NCBI Taxonomy" id="8262"/>
    <lineage>
        <taxon>Eukaryota</taxon>
        <taxon>Metazoa</taxon>
        <taxon>Chordata</taxon>
        <taxon>Craniata</taxon>
        <taxon>Vertebrata</taxon>
        <taxon>Euteleostomi</taxon>
        <taxon>Actinopterygii</taxon>
        <taxon>Neopterygii</taxon>
        <taxon>Teleostei</taxon>
        <taxon>Neoteleostei</taxon>
        <taxon>Acanthomorphata</taxon>
        <taxon>Carangaria</taxon>
        <taxon>Pleuronectiformes</taxon>
        <taxon>Pleuronectoidei</taxon>
        <taxon>Pleuronectidae</taxon>
        <taxon>Pleuronectes</taxon>
    </lineage>
</organism>
<feature type="compositionally biased region" description="Polar residues" evidence="1">
    <location>
        <begin position="17"/>
        <end position="30"/>
    </location>
</feature>